<evidence type="ECO:0000313" key="2">
    <source>
        <dbReference type="Proteomes" id="UP001314635"/>
    </source>
</evidence>
<proteinExistence type="predicted"/>
<evidence type="ECO:0000313" key="1">
    <source>
        <dbReference type="EMBL" id="MBR1136369.1"/>
    </source>
</evidence>
<comment type="caution">
    <text evidence="1">The sequence shown here is derived from an EMBL/GenBank/DDBJ whole genome shotgun (WGS) entry which is preliminary data.</text>
</comment>
<keyword evidence="2" id="KW-1185">Reference proteome</keyword>
<dbReference type="RefSeq" id="WP_012043175.1">
    <property type="nucleotide sequence ID" value="NZ_JABFDP010000010.1"/>
</dbReference>
<organism evidence="1 2">
    <name type="scientific">Bradyrhizobium denitrificans</name>
    <dbReference type="NCBI Taxonomy" id="2734912"/>
    <lineage>
        <taxon>Bacteria</taxon>
        <taxon>Pseudomonadati</taxon>
        <taxon>Pseudomonadota</taxon>
        <taxon>Alphaproteobacteria</taxon>
        <taxon>Hyphomicrobiales</taxon>
        <taxon>Nitrobacteraceae</taxon>
        <taxon>Bradyrhizobium</taxon>
    </lineage>
</organism>
<protein>
    <submittedName>
        <fullName evidence="1">Uncharacterized protein</fullName>
    </submittedName>
</protein>
<name>A0ABS5G4W4_9BRAD</name>
<dbReference type="Proteomes" id="UP001314635">
    <property type="component" value="Unassembled WGS sequence"/>
</dbReference>
<gene>
    <name evidence="1" type="ORF">JQ619_11375</name>
</gene>
<accession>A0ABS5G4W4</accession>
<reference evidence="2" key="1">
    <citation type="journal article" date="2021" name="ISME J.">
        <title>Evolutionary origin and ecological implication of a unique nif island in free-living Bradyrhizobium lineages.</title>
        <authorList>
            <person name="Tao J."/>
        </authorList>
    </citation>
    <scope>NUCLEOTIDE SEQUENCE [LARGE SCALE GENOMIC DNA]</scope>
    <source>
        <strain evidence="2">SZCCT0094</strain>
    </source>
</reference>
<sequence>MPAWQYDHPPPNPAAAMAIADPRRLTRFLIESEQRVVAHCQTVLSRGDLDARERDRLVSVLREATMRLQRLSAVAA</sequence>
<dbReference type="EMBL" id="JAFCLK010000009">
    <property type="protein sequence ID" value="MBR1136369.1"/>
    <property type="molecule type" value="Genomic_DNA"/>
</dbReference>